<evidence type="ECO:0000256" key="2">
    <source>
        <dbReference type="PROSITE-ProRule" id="PRU00176"/>
    </source>
</evidence>
<dbReference type="InterPro" id="IPR051847">
    <property type="entry name" value="RNA_proc/Spliceosome_comp"/>
</dbReference>
<comment type="caution">
    <text evidence="5">The sequence shown here is derived from an EMBL/GenBank/DDBJ whole genome shotgun (WGS) entry which is preliminary data.</text>
</comment>
<gene>
    <name evidence="5" type="ORF">CVLEPA_LOCUS807</name>
</gene>
<evidence type="ECO:0000313" key="6">
    <source>
        <dbReference type="Proteomes" id="UP001642483"/>
    </source>
</evidence>
<keyword evidence="1 2" id="KW-0694">RNA-binding</keyword>
<dbReference type="PANTHER" id="PTHR45880">
    <property type="entry name" value="RNA-BINDING MOTIF PROTEIN, X-LINKED 2"/>
    <property type="match status" value="1"/>
</dbReference>
<organism evidence="5 6">
    <name type="scientific">Clavelina lepadiformis</name>
    <name type="common">Light-bulb sea squirt</name>
    <name type="synonym">Ascidia lepadiformis</name>
    <dbReference type="NCBI Taxonomy" id="159417"/>
    <lineage>
        <taxon>Eukaryota</taxon>
        <taxon>Metazoa</taxon>
        <taxon>Chordata</taxon>
        <taxon>Tunicata</taxon>
        <taxon>Ascidiacea</taxon>
        <taxon>Aplousobranchia</taxon>
        <taxon>Clavelinidae</taxon>
        <taxon>Clavelina</taxon>
    </lineage>
</organism>
<evidence type="ECO:0000256" key="1">
    <source>
        <dbReference type="ARBA" id="ARBA00022884"/>
    </source>
</evidence>
<protein>
    <recommendedName>
        <fullName evidence="4">RRM domain-containing protein</fullName>
    </recommendedName>
</protein>
<sequence length="296" mass="35174">MNILTKIRLINELNDKELRMGVVGSSSSWHNQYKDSAWLYVGGIPYELSEGDLICIFSQYGEIVNINLIRDKKTGKSKGFAFICYEDQRSTVLAVDNLNGTKIKGRQMRVDHVMSYKVPKEDEDIDELTQKVREKGVAPDVMDEYETKVKEEVIVESDESDHEEHAKKKKKKEKKKKGLSFLKETPKEKEKRQHKVKKQEDNEIKHEDSQFENPKKREHSLEKTRHNSSDEEFRNKKSVKDAHGKHEKHHKTDYTDRADLKHDDREKTYKYRDDYSRQKDRKHSKNREYRKRHRSP</sequence>
<dbReference type="CDD" id="cd12411">
    <property type="entry name" value="RRM_ist3_like"/>
    <property type="match status" value="1"/>
</dbReference>
<feature type="compositionally biased region" description="Basic residues" evidence="3">
    <location>
        <begin position="167"/>
        <end position="178"/>
    </location>
</feature>
<dbReference type="PANTHER" id="PTHR45880:SF1">
    <property type="entry name" value="RNA-BINDING MOTIF PROTEIN, X-LINKED 2"/>
    <property type="match status" value="1"/>
</dbReference>
<dbReference type="SMART" id="SM00360">
    <property type="entry name" value="RRM"/>
    <property type="match status" value="1"/>
</dbReference>
<evidence type="ECO:0000313" key="5">
    <source>
        <dbReference type="EMBL" id="CAK8671767.1"/>
    </source>
</evidence>
<feature type="region of interest" description="Disordered" evidence="3">
    <location>
        <begin position="154"/>
        <end position="296"/>
    </location>
</feature>
<evidence type="ECO:0000259" key="4">
    <source>
        <dbReference type="PROSITE" id="PS50102"/>
    </source>
</evidence>
<keyword evidence="6" id="KW-1185">Reference proteome</keyword>
<feature type="compositionally biased region" description="Basic and acidic residues" evidence="3">
    <location>
        <begin position="198"/>
        <end position="278"/>
    </location>
</feature>
<accession>A0ABP0F0G0</accession>
<evidence type="ECO:0000256" key="3">
    <source>
        <dbReference type="SAM" id="MobiDB-lite"/>
    </source>
</evidence>
<feature type="compositionally biased region" description="Basic residues" evidence="3">
    <location>
        <begin position="279"/>
        <end position="296"/>
    </location>
</feature>
<reference evidence="5 6" key="1">
    <citation type="submission" date="2024-02" db="EMBL/GenBank/DDBJ databases">
        <authorList>
            <person name="Daric V."/>
            <person name="Darras S."/>
        </authorList>
    </citation>
    <scope>NUCLEOTIDE SEQUENCE [LARGE SCALE GENOMIC DNA]</scope>
</reference>
<dbReference type="Proteomes" id="UP001642483">
    <property type="component" value="Unassembled WGS sequence"/>
</dbReference>
<name>A0ABP0F0G0_CLALP</name>
<dbReference type="Gene3D" id="3.30.70.330">
    <property type="match status" value="1"/>
</dbReference>
<dbReference type="InterPro" id="IPR035979">
    <property type="entry name" value="RBD_domain_sf"/>
</dbReference>
<dbReference type="InterPro" id="IPR012677">
    <property type="entry name" value="Nucleotide-bd_a/b_plait_sf"/>
</dbReference>
<dbReference type="EMBL" id="CAWYQH010000001">
    <property type="protein sequence ID" value="CAK8671767.1"/>
    <property type="molecule type" value="Genomic_DNA"/>
</dbReference>
<dbReference type="PROSITE" id="PS50102">
    <property type="entry name" value="RRM"/>
    <property type="match status" value="1"/>
</dbReference>
<dbReference type="SUPFAM" id="SSF54928">
    <property type="entry name" value="RNA-binding domain, RBD"/>
    <property type="match status" value="1"/>
</dbReference>
<dbReference type="InterPro" id="IPR000504">
    <property type="entry name" value="RRM_dom"/>
</dbReference>
<feature type="domain" description="RRM" evidence="4">
    <location>
        <begin position="37"/>
        <end position="115"/>
    </location>
</feature>
<dbReference type="InterPro" id="IPR045844">
    <property type="entry name" value="RRM_Ist3-like"/>
</dbReference>
<proteinExistence type="predicted"/>
<dbReference type="Pfam" id="PF00076">
    <property type="entry name" value="RRM_1"/>
    <property type="match status" value="1"/>
</dbReference>